<keyword evidence="2" id="KW-0808">Transferase</keyword>
<dbReference type="AlphaFoldDB" id="A0A6G0X244"/>
<dbReference type="InterPro" id="IPR000719">
    <property type="entry name" value="Prot_kinase_dom"/>
</dbReference>
<reference evidence="8 9" key="1">
    <citation type="submission" date="2019-07" db="EMBL/GenBank/DDBJ databases">
        <title>Genomics analysis of Aphanomyces spp. identifies a new class of oomycete effector associated with host adaptation.</title>
        <authorList>
            <person name="Gaulin E."/>
        </authorList>
    </citation>
    <scope>NUCLEOTIDE SEQUENCE [LARGE SCALE GENOMIC DNA]</scope>
    <source>
        <strain evidence="8 9">ATCC 201684</strain>
    </source>
</reference>
<dbReference type="InterPro" id="IPR000961">
    <property type="entry name" value="AGC-kinase_C"/>
</dbReference>
<dbReference type="GO" id="GO:0005952">
    <property type="term" value="C:cAMP-dependent protein kinase complex"/>
    <property type="evidence" value="ECO:0007669"/>
    <property type="project" value="TreeGrafter"/>
</dbReference>
<dbReference type="InterPro" id="IPR011009">
    <property type="entry name" value="Kinase-like_dom_sf"/>
</dbReference>
<evidence type="ECO:0000256" key="5">
    <source>
        <dbReference type="ARBA" id="ARBA00022840"/>
    </source>
</evidence>
<dbReference type="PANTHER" id="PTHR24353:SF37">
    <property type="entry name" value="CAMP-DEPENDENT PROTEIN KINASE CATALYTIC SUBUNIT PRKX"/>
    <property type="match status" value="1"/>
</dbReference>
<keyword evidence="5" id="KW-0067">ATP-binding</keyword>
<dbReference type="PROSITE" id="PS51285">
    <property type="entry name" value="AGC_KINASE_CTER"/>
    <property type="match status" value="1"/>
</dbReference>
<dbReference type="SMART" id="SM00220">
    <property type="entry name" value="S_TKc"/>
    <property type="match status" value="1"/>
</dbReference>
<dbReference type="SUPFAM" id="SSF56112">
    <property type="entry name" value="Protein kinase-like (PK-like)"/>
    <property type="match status" value="1"/>
</dbReference>
<organism evidence="8 9">
    <name type="scientific">Aphanomyces euteiches</name>
    <dbReference type="NCBI Taxonomy" id="100861"/>
    <lineage>
        <taxon>Eukaryota</taxon>
        <taxon>Sar</taxon>
        <taxon>Stramenopiles</taxon>
        <taxon>Oomycota</taxon>
        <taxon>Saprolegniomycetes</taxon>
        <taxon>Saprolegniales</taxon>
        <taxon>Verrucalvaceae</taxon>
        <taxon>Aphanomyces</taxon>
    </lineage>
</organism>
<sequence length="429" mass="47587">MRAHSHNLHVECMMPSLVDLSHAVATAAIMPCVAIHTMLFDSSWKRARSEPRVISRDLPAQKELPNTLLMCAVVLMWFLQLLPPRAAPLSLDTLDELAVLGAGPFGKVSVAKHKVTGQCFALKSIAKASLTSPKLAHQAIRERNVLQTVRHPFIMAFYGSFQDASNVYMASEFIQGGELWYHLFGNPSGPFQLDIHGIRFYAANIAAAIHGLHSHGVVYRDLKMENMMLDKSGYVKLIDMGFAKQMGNSSLSGSDRRVMTKCGTPEYMAPEVLTGDGYGIAVDYWALGVVLYEIATSGERLFYRDDGNDSKIMARIKAVKTEGLPTSEVFTRLHPDVRSFIHGLLAYDPAERLGCTASGFQSIQDHALFRGHINWQALFAKRIPAPLVPHVTGPSDMRYFDVHPTCQDDFDDWSGCEVDPRIAAVFDEF</sequence>
<evidence type="ECO:0000256" key="4">
    <source>
        <dbReference type="ARBA" id="ARBA00022777"/>
    </source>
</evidence>
<feature type="domain" description="AGC-kinase C-terminal" evidence="7">
    <location>
        <begin position="371"/>
        <end position="429"/>
    </location>
</feature>
<dbReference type="Gene3D" id="3.30.200.20">
    <property type="entry name" value="Phosphorylase Kinase, domain 1"/>
    <property type="match status" value="1"/>
</dbReference>
<name>A0A6G0X244_9STRA</name>
<dbReference type="Gene3D" id="1.10.510.10">
    <property type="entry name" value="Transferase(Phosphotransferase) domain 1"/>
    <property type="match status" value="1"/>
</dbReference>
<protein>
    <recommendedName>
        <fullName evidence="10">Protein kinase domain-containing protein</fullName>
    </recommendedName>
</protein>
<dbReference type="InterPro" id="IPR008271">
    <property type="entry name" value="Ser/Thr_kinase_AS"/>
</dbReference>
<comment type="caution">
    <text evidence="8">The sequence shown here is derived from an EMBL/GenBank/DDBJ whole genome shotgun (WGS) entry which is preliminary data.</text>
</comment>
<accession>A0A6G0X244</accession>
<dbReference type="Pfam" id="PF00069">
    <property type="entry name" value="Pkinase"/>
    <property type="match status" value="1"/>
</dbReference>
<evidence type="ECO:0000259" key="6">
    <source>
        <dbReference type="PROSITE" id="PS50011"/>
    </source>
</evidence>
<keyword evidence="4" id="KW-0418">Kinase</keyword>
<evidence type="ECO:0000256" key="1">
    <source>
        <dbReference type="ARBA" id="ARBA00022527"/>
    </source>
</evidence>
<evidence type="ECO:0008006" key="10">
    <source>
        <dbReference type="Google" id="ProtNLM"/>
    </source>
</evidence>
<keyword evidence="3" id="KW-0547">Nucleotide-binding</keyword>
<dbReference type="GO" id="GO:0004691">
    <property type="term" value="F:cAMP-dependent protein kinase activity"/>
    <property type="evidence" value="ECO:0007669"/>
    <property type="project" value="TreeGrafter"/>
</dbReference>
<dbReference type="GO" id="GO:0005524">
    <property type="term" value="F:ATP binding"/>
    <property type="evidence" value="ECO:0007669"/>
    <property type="project" value="UniProtKB-KW"/>
</dbReference>
<dbReference type="FunFam" id="3.30.200.20:FF:000042">
    <property type="entry name" value="Aurora kinase A"/>
    <property type="match status" value="1"/>
</dbReference>
<dbReference type="PROSITE" id="PS00108">
    <property type="entry name" value="PROTEIN_KINASE_ST"/>
    <property type="match status" value="1"/>
</dbReference>
<evidence type="ECO:0000313" key="8">
    <source>
        <dbReference type="EMBL" id="KAF0733879.1"/>
    </source>
</evidence>
<evidence type="ECO:0000259" key="7">
    <source>
        <dbReference type="PROSITE" id="PS51285"/>
    </source>
</evidence>
<dbReference type="PROSITE" id="PS50011">
    <property type="entry name" value="PROTEIN_KINASE_DOM"/>
    <property type="match status" value="1"/>
</dbReference>
<gene>
    <name evidence="8" type="ORF">Ae201684_009437</name>
</gene>
<evidence type="ECO:0000256" key="2">
    <source>
        <dbReference type="ARBA" id="ARBA00022679"/>
    </source>
</evidence>
<dbReference type="EMBL" id="VJMJ01000119">
    <property type="protein sequence ID" value="KAF0733879.1"/>
    <property type="molecule type" value="Genomic_DNA"/>
</dbReference>
<keyword evidence="9" id="KW-1185">Reference proteome</keyword>
<feature type="domain" description="Protein kinase" evidence="6">
    <location>
        <begin position="94"/>
        <end position="369"/>
    </location>
</feature>
<dbReference type="Proteomes" id="UP000481153">
    <property type="component" value="Unassembled WGS sequence"/>
</dbReference>
<evidence type="ECO:0000256" key="3">
    <source>
        <dbReference type="ARBA" id="ARBA00022741"/>
    </source>
</evidence>
<evidence type="ECO:0000313" key="9">
    <source>
        <dbReference type="Proteomes" id="UP000481153"/>
    </source>
</evidence>
<keyword evidence="1" id="KW-0723">Serine/threonine-protein kinase</keyword>
<dbReference type="VEuPathDB" id="FungiDB:AeMF1_001461"/>
<dbReference type="PANTHER" id="PTHR24353">
    <property type="entry name" value="CYCLIC NUCLEOTIDE-DEPENDENT PROTEIN KINASE"/>
    <property type="match status" value="1"/>
</dbReference>
<dbReference type="SMART" id="SM00133">
    <property type="entry name" value="S_TK_X"/>
    <property type="match status" value="1"/>
</dbReference>
<proteinExistence type="predicted"/>